<name>A0ABN8HZF9_9NEOP</name>
<evidence type="ECO:0000313" key="3">
    <source>
        <dbReference type="Proteomes" id="UP000837857"/>
    </source>
</evidence>
<organism evidence="2 3">
    <name type="scientific">Iphiclides podalirius</name>
    <name type="common">scarce swallowtail</name>
    <dbReference type="NCBI Taxonomy" id="110791"/>
    <lineage>
        <taxon>Eukaryota</taxon>
        <taxon>Metazoa</taxon>
        <taxon>Ecdysozoa</taxon>
        <taxon>Arthropoda</taxon>
        <taxon>Hexapoda</taxon>
        <taxon>Insecta</taxon>
        <taxon>Pterygota</taxon>
        <taxon>Neoptera</taxon>
        <taxon>Endopterygota</taxon>
        <taxon>Lepidoptera</taxon>
        <taxon>Glossata</taxon>
        <taxon>Ditrysia</taxon>
        <taxon>Papilionoidea</taxon>
        <taxon>Papilionidae</taxon>
        <taxon>Papilioninae</taxon>
        <taxon>Iphiclides</taxon>
    </lineage>
</organism>
<feature type="non-terminal residue" evidence="2">
    <location>
        <position position="201"/>
    </location>
</feature>
<evidence type="ECO:0000256" key="1">
    <source>
        <dbReference type="SAM" id="MobiDB-lite"/>
    </source>
</evidence>
<gene>
    <name evidence="2" type="ORF">IPOD504_LOCUS4756</name>
</gene>
<dbReference type="EMBL" id="OW152828">
    <property type="protein sequence ID" value="CAH2044722.1"/>
    <property type="molecule type" value="Genomic_DNA"/>
</dbReference>
<protein>
    <submittedName>
        <fullName evidence="2">Uncharacterized protein</fullName>
    </submittedName>
</protein>
<proteinExistence type="predicted"/>
<reference evidence="2" key="1">
    <citation type="submission" date="2022-03" db="EMBL/GenBank/DDBJ databases">
        <authorList>
            <person name="Martin H S."/>
        </authorList>
    </citation>
    <scope>NUCLEOTIDE SEQUENCE</scope>
</reference>
<sequence length="201" mass="22166">MDICITQIFTIDSNPMRSKLPSVAYGRCICWVFVLKAVLFVPDAMGKWCPSRREWSSPPDVARRVYSSVFLGSPGEYPDKKAIKLAPNPARSAENHAGRRAAADSHVYSLTIRRKRRLDTFPSIMTVFKCTYNLLWANKMHDSQLNNLEDILGAAIMAETGSLGEIGSEKNERTELEHSANDTAPPSTGAAATHGRVISAI</sequence>
<feature type="region of interest" description="Disordered" evidence="1">
    <location>
        <begin position="175"/>
        <end position="194"/>
    </location>
</feature>
<dbReference type="Proteomes" id="UP000837857">
    <property type="component" value="Chromosome 16"/>
</dbReference>
<keyword evidence="3" id="KW-1185">Reference proteome</keyword>
<evidence type="ECO:0000313" key="2">
    <source>
        <dbReference type="EMBL" id="CAH2044722.1"/>
    </source>
</evidence>
<accession>A0ABN8HZF9</accession>